<comment type="caution">
    <text evidence="1">The sequence shown here is derived from an EMBL/GenBank/DDBJ whole genome shotgun (WGS) entry which is preliminary data.</text>
</comment>
<dbReference type="GO" id="GO:0032259">
    <property type="term" value="P:methylation"/>
    <property type="evidence" value="ECO:0007669"/>
    <property type="project" value="UniProtKB-KW"/>
</dbReference>
<proteinExistence type="predicted"/>
<dbReference type="SUPFAM" id="SSF53335">
    <property type="entry name" value="S-adenosyl-L-methionine-dependent methyltransferases"/>
    <property type="match status" value="1"/>
</dbReference>
<dbReference type="Pfam" id="PF13489">
    <property type="entry name" value="Methyltransf_23"/>
    <property type="match status" value="1"/>
</dbReference>
<organism evidence="1 2">
    <name type="scientific">Scleromatobacter humisilvae</name>
    <dbReference type="NCBI Taxonomy" id="2897159"/>
    <lineage>
        <taxon>Bacteria</taxon>
        <taxon>Pseudomonadati</taxon>
        <taxon>Pseudomonadota</taxon>
        <taxon>Betaproteobacteria</taxon>
        <taxon>Burkholderiales</taxon>
        <taxon>Sphaerotilaceae</taxon>
        <taxon>Scleromatobacter</taxon>
    </lineage>
</organism>
<protein>
    <submittedName>
        <fullName evidence="1">Class I SAM-dependent methyltransferase</fullName>
    </submittedName>
</protein>
<evidence type="ECO:0000313" key="1">
    <source>
        <dbReference type="EMBL" id="MCK9686350.1"/>
    </source>
</evidence>
<sequence>MSTAPLIEAETLAMPAKADPVATTGANSACNACANPGFAALLSKDGYDLVRCTRCGLISVANPPDDEQRAKLYSFDTGYHASLVDDAASVAFHEREAALNLRVLRRFSSSGRLLDIGCSTGLFLRAARATGWVGQGLEYSADSSRIAREQHQLEVRTGELRGDTYQAGSFDVVTLWDVIEHVPDPHATLVQVHRILADDGQLVLKTPNADGLYPRVSLRLAGRLGFWGHAEPPGHLFQFSVATLSRLAERAGFRVVDVVHQRIPIGYSFGTPRGWFRSVKWAAYCALFMPMAWIGPWLGQGDDQVLVLKKA</sequence>
<gene>
    <name evidence="1" type="ORF">LPC04_11595</name>
</gene>
<dbReference type="PANTHER" id="PTHR43861:SF6">
    <property type="entry name" value="METHYLTRANSFERASE TYPE 11"/>
    <property type="match status" value="1"/>
</dbReference>
<dbReference type="AlphaFoldDB" id="A0A9X1YK40"/>
<dbReference type="CDD" id="cd02440">
    <property type="entry name" value="AdoMet_MTases"/>
    <property type="match status" value="1"/>
</dbReference>
<dbReference type="EMBL" id="JAJLJH010000002">
    <property type="protein sequence ID" value="MCK9686350.1"/>
    <property type="molecule type" value="Genomic_DNA"/>
</dbReference>
<dbReference type="InterPro" id="IPR029063">
    <property type="entry name" value="SAM-dependent_MTases_sf"/>
</dbReference>
<dbReference type="Gene3D" id="3.40.50.150">
    <property type="entry name" value="Vaccinia Virus protein VP39"/>
    <property type="match status" value="1"/>
</dbReference>
<dbReference type="GO" id="GO:0008168">
    <property type="term" value="F:methyltransferase activity"/>
    <property type="evidence" value="ECO:0007669"/>
    <property type="project" value="UniProtKB-KW"/>
</dbReference>
<accession>A0A9X1YK40</accession>
<evidence type="ECO:0000313" key="2">
    <source>
        <dbReference type="Proteomes" id="UP001139353"/>
    </source>
</evidence>
<dbReference type="PANTHER" id="PTHR43861">
    <property type="entry name" value="TRANS-ACONITATE 2-METHYLTRANSFERASE-RELATED"/>
    <property type="match status" value="1"/>
</dbReference>
<keyword evidence="2" id="KW-1185">Reference proteome</keyword>
<keyword evidence="1" id="KW-0489">Methyltransferase</keyword>
<reference evidence="1" key="1">
    <citation type="submission" date="2021-11" db="EMBL/GenBank/DDBJ databases">
        <title>BS-T2-15 a new species belonging to the Comamonadaceae family isolated from the soil of a French oak forest.</title>
        <authorList>
            <person name="Mieszkin S."/>
            <person name="Alain K."/>
        </authorList>
    </citation>
    <scope>NUCLEOTIDE SEQUENCE</scope>
    <source>
        <strain evidence="1">BS-T2-15</strain>
    </source>
</reference>
<dbReference type="RefSeq" id="WP_275682375.1">
    <property type="nucleotide sequence ID" value="NZ_JAJLJH010000002.1"/>
</dbReference>
<keyword evidence="1" id="KW-0808">Transferase</keyword>
<name>A0A9X1YK40_9BURK</name>
<dbReference type="Proteomes" id="UP001139353">
    <property type="component" value="Unassembled WGS sequence"/>
</dbReference>